<dbReference type="EMBL" id="CM001223">
    <property type="protein sequence ID" value="KEH23985.1"/>
    <property type="molecule type" value="Genomic_DNA"/>
</dbReference>
<dbReference type="HOGENOM" id="CLU_1984926_0_0_1"/>
<protein>
    <submittedName>
        <fullName evidence="1 2">Uncharacterized protein</fullName>
    </submittedName>
</protein>
<sequence>MEGIFLEPDQYTYSAIVCALTNAGRTEEAKIAVSPGRFPKTSKYFICSLHTFDDPPVAHPEVHNGPAEVQAIDDHSGSAMFAHLGNFNGRILKECEEANPNAVVMLILAIIPTTKMNVHHNQIQQE</sequence>
<evidence type="ECO:0000313" key="1">
    <source>
        <dbReference type="EMBL" id="KEH23985.1"/>
    </source>
</evidence>
<evidence type="ECO:0000313" key="3">
    <source>
        <dbReference type="Proteomes" id="UP000002051"/>
    </source>
</evidence>
<reference evidence="2" key="3">
    <citation type="submission" date="2015-04" db="UniProtKB">
        <authorList>
            <consortium name="EnsemblPlants"/>
        </authorList>
    </citation>
    <scope>IDENTIFICATION</scope>
    <source>
        <strain evidence="2">cv. Jemalong A17</strain>
    </source>
</reference>
<proteinExistence type="predicted"/>
<reference evidence="1 3" key="2">
    <citation type="journal article" date="2014" name="BMC Genomics">
        <title>An improved genome release (version Mt4.0) for the model legume Medicago truncatula.</title>
        <authorList>
            <person name="Tang H."/>
            <person name="Krishnakumar V."/>
            <person name="Bidwell S."/>
            <person name="Rosen B."/>
            <person name="Chan A."/>
            <person name="Zhou S."/>
            <person name="Gentzbittel L."/>
            <person name="Childs K.L."/>
            <person name="Yandell M."/>
            <person name="Gundlach H."/>
            <person name="Mayer K.F."/>
            <person name="Schwartz D.C."/>
            <person name="Town C.D."/>
        </authorList>
    </citation>
    <scope>GENOME REANNOTATION</scope>
    <source>
        <strain evidence="1">A17</strain>
        <strain evidence="2 3">cv. Jemalong A17</strain>
    </source>
</reference>
<dbReference type="EnsemblPlants" id="KEH23985">
    <property type="protein sequence ID" value="KEH23985"/>
    <property type="gene ID" value="MTR_7g099375"/>
</dbReference>
<dbReference type="PaxDb" id="3880-AES81679"/>
<name>A0A072UDU6_MEDTR</name>
<keyword evidence="3" id="KW-1185">Reference proteome</keyword>
<dbReference type="AlphaFoldDB" id="A0A072UDU6"/>
<organism evidence="1 3">
    <name type="scientific">Medicago truncatula</name>
    <name type="common">Barrel medic</name>
    <name type="synonym">Medicago tribuloides</name>
    <dbReference type="NCBI Taxonomy" id="3880"/>
    <lineage>
        <taxon>Eukaryota</taxon>
        <taxon>Viridiplantae</taxon>
        <taxon>Streptophyta</taxon>
        <taxon>Embryophyta</taxon>
        <taxon>Tracheophyta</taxon>
        <taxon>Spermatophyta</taxon>
        <taxon>Magnoliopsida</taxon>
        <taxon>eudicotyledons</taxon>
        <taxon>Gunneridae</taxon>
        <taxon>Pentapetalae</taxon>
        <taxon>rosids</taxon>
        <taxon>fabids</taxon>
        <taxon>Fabales</taxon>
        <taxon>Fabaceae</taxon>
        <taxon>Papilionoideae</taxon>
        <taxon>50 kb inversion clade</taxon>
        <taxon>NPAAA clade</taxon>
        <taxon>Hologalegina</taxon>
        <taxon>IRL clade</taxon>
        <taxon>Trifolieae</taxon>
        <taxon>Medicago</taxon>
    </lineage>
</organism>
<dbReference type="Proteomes" id="UP000002051">
    <property type="component" value="Unassembled WGS sequence"/>
</dbReference>
<reference evidence="1 3" key="1">
    <citation type="journal article" date="2011" name="Nature">
        <title>The Medicago genome provides insight into the evolution of rhizobial symbioses.</title>
        <authorList>
            <person name="Young N.D."/>
            <person name="Debelle F."/>
            <person name="Oldroyd G.E."/>
            <person name="Geurts R."/>
            <person name="Cannon S.B."/>
            <person name="Udvardi M.K."/>
            <person name="Benedito V.A."/>
            <person name="Mayer K.F."/>
            <person name="Gouzy J."/>
            <person name="Schoof H."/>
            <person name="Van de Peer Y."/>
            <person name="Proost S."/>
            <person name="Cook D.R."/>
            <person name="Meyers B.C."/>
            <person name="Spannagl M."/>
            <person name="Cheung F."/>
            <person name="De Mita S."/>
            <person name="Krishnakumar V."/>
            <person name="Gundlach H."/>
            <person name="Zhou S."/>
            <person name="Mudge J."/>
            <person name="Bharti A.K."/>
            <person name="Murray J.D."/>
            <person name="Naoumkina M.A."/>
            <person name="Rosen B."/>
            <person name="Silverstein K.A."/>
            <person name="Tang H."/>
            <person name="Rombauts S."/>
            <person name="Zhao P.X."/>
            <person name="Zhou P."/>
            <person name="Barbe V."/>
            <person name="Bardou P."/>
            <person name="Bechner M."/>
            <person name="Bellec A."/>
            <person name="Berger A."/>
            <person name="Berges H."/>
            <person name="Bidwell S."/>
            <person name="Bisseling T."/>
            <person name="Choisne N."/>
            <person name="Couloux A."/>
            <person name="Denny R."/>
            <person name="Deshpande S."/>
            <person name="Dai X."/>
            <person name="Doyle J.J."/>
            <person name="Dudez A.M."/>
            <person name="Farmer A.D."/>
            <person name="Fouteau S."/>
            <person name="Franken C."/>
            <person name="Gibelin C."/>
            <person name="Gish J."/>
            <person name="Goldstein S."/>
            <person name="Gonzalez A.J."/>
            <person name="Green P.J."/>
            <person name="Hallab A."/>
            <person name="Hartog M."/>
            <person name="Hua A."/>
            <person name="Humphray S.J."/>
            <person name="Jeong D.H."/>
            <person name="Jing Y."/>
            <person name="Jocker A."/>
            <person name="Kenton S.M."/>
            <person name="Kim D.J."/>
            <person name="Klee K."/>
            <person name="Lai H."/>
            <person name="Lang C."/>
            <person name="Lin S."/>
            <person name="Macmil S.L."/>
            <person name="Magdelenat G."/>
            <person name="Matthews L."/>
            <person name="McCorrison J."/>
            <person name="Monaghan E.L."/>
            <person name="Mun J.H."/>
            <person name="Najar F.Z."/>
            <person name="Nicholson C."/>
            <person name="Noirot C."/>
            <person name="O'Bleness M."/>
            <person name="Paule C.R."/>
            <person name="Poulain J."/>
            <person name="Prion F."/>
            <person name="Qin B."/>
            <person name="Qu C."/>
            <person name="Retzel E.F."/>
            <person name="Riddle C."/>
            <person name="Sallet E."/>
            <person name="Samain S."/>
            <person name="Samson N."/>
            <person name="Sanders I."/>
            <person name="Saurat O."/>
            <person name="Scarpelli C."/>
            <person name="Schiex T."/>
            <person name="Segurens B."/>
            <person name="Severin A.J."/>
            <person name="Sherrier D.J."/>
            <person name="Shi R."/>
            <person name="Sims S."/>
            <person name="Singer S.R."/>
            <person name="Sinharoy S."/>
            <person name="Sterck L."/>
            <person name="Viollet A."/>
            <person name="Wang B.B."/>
            <person name="Wang K."/>
            <person name="Wang M."/>
            <person name="Wang X."/>
            <person name="Warfsmann J."/>
            <person name="Weissenbach J."/>
            <person name="White D.D."/>
            <person name="White J.D."/>
            <person name="Wiley G.B."/>
            <person name="Wincker P."/>
            <person name="Xing Y."/>
            <person name="Yang L."/>
            <person name="Yao Z."/>
            <person name="Ying F."/>
            <person name="Zhai J."/>
            <person name="Zhou L."/>
            <person name="Zuber A."/>
            <person name="Denarie J."/>
            <person name="Dixon R.A."/>
            <person name="May G.D."/>
            <person name="Schwartz D.C."/>
            <person name="Rogers J."/>
            <person name="Quetier F."/>
            <person name="Town C.D."/>
            <person name="Roe B.A."/>
        </authorList>
    </citation>
    <scope>NUCLEOTIDE SEQUENCE [LARGE SCALE GENOMIC DNA]</scope>
    <source>
        <strain evidence="1">A17</strain>
        <strain evidence="2 3">cv. Jemalong A17</strain>
    </source>
</reference>
<accession>A0A072UDU6</accession>
<dbReference type="eggNOG" id="KOG4197">
    <property type="taxonomic scope" value="Eukaryota"/>
</dbReference>
<gene>
    <name evidence="1" type="ordered locus">MTR_7g099375</name>
</gene>
<evidence type="ECO:0000313" key="2">
    <source>
        <dbReference type="EnsemblPlants" id="KEH23985"/>
    </source>
</evidence>